<keyword evidence="1" id="KW-0472">Membrane</keyword>
<dbReference type="AlphaFoldDB" id="A0A6H1WQY6"/>
<evidence type="ECO:0000313" key="3">
    <source>
        <dbReference type="Proteomes" id="UP000501253"/>
    </source>
</evidence>
<keyword evidence="1" id="KW-0812">Transmembrane</keyword>
<proteinExistence type="predicted"/>
<feature type="transmembrane region" description="Helical" evidence="1">
    <location>
        <begin position="24"/>
        <end position="43"/>
    </location>
</feature>
<dbReference type="RefSeq" id="WP_168718934.1">
    <property type="nucleotide sequence ID" value="NZ_CP042909.1"/>
</dbReference>
<accession>A0A6H1WQY6</accession>
<sequence>MIIKINFLPKEKKKPFLVLDWGKIYIFSLVVVLLSIVFSFLWLHRQVQNLEARQIRLQQEKKKYALIIAKINELKKKESELSQIITTVLKLNKKRGENLKVFDEVMLSLPQEKMYLTKFSLKDRKVFLQGFSLDYDSVARFLTNLKRRKIFSQVNLNYAKKKKVQDYELVEFSINLGY</sequence>
<evidence type="ECO:0000256" key="1">
    <source>
        <dbReference type="SAM" id="Phobius"/>
    </source>
</evidence>
<dbReference type="Pfam" id="PF05137">
    <property type="entry name" value="PilN"/>
    <property type="match status" value="1"/>
</dbReference>
<dbReference type="EMBL" id="CP042909">
    <property type="protein sequence ID" value="QJA05570.1"/>
    <property type="molecule type" value="Genomic_DNA"/>
</dbReference>
<protein>
    <submittedName>
        <fullName evidence="2">PilN domain-containing protein</fullName>
    </submittedName>
</protein>
<reference evidence="2 3" key="1">
    <citation type="submission" date="2019-08" db="EMBL/GenBank/DDBJ databases">
        <title>Complete genome sequence of Thermosulfurimonas marina SU872T, an anaerobic thermophilic chemolithoautotrophic bacterium isolated from a shallow marine hydrothermal vent.</title>
        <authorList>
            <person name="Allioux M."/>
            <person name="Jebbar M."/>
            <person name="Slobodkina G."/>
            <person name="Slobodkin A."/>
            <person name="Moalic Y."/>
            <person name="Frolova A."/>
            <person name="Shao Z."/>
            <person name="Alain K."/>
        </authorList>
    </citation>
    <scope>NUCLEOTIDE SEQUENCE [LARGE SCALE GENOMIC DNA]</scope>
    <source>
        <strain evidence="2 3">SU872</strain>
    </source>
</reference>
<evidence type="ECO:0000313" key="2">
    <source>
        <dbReference type="EMBL" id="QJA05570.1"/>
    </source>
</evidence>
<dbReference type="PANTHER" id="PTHR40278:SF1">
    <property type="entry name" value="DNA UTILIZATION PROTEIN HOFN"/>
    <property type="match status" value="1"/>
</dbReference>
<dbReference type="Proteomes" id="UP000501253">
    <property type="component" value="Chromosome"/>
</dbReference>
<keyword evidence="3" id="KW-1185">Reference proteome</keyword>
<name>A0A6H1WQY6_9BACT</name>
<keyword evidence="1" id="KW-1133">Transmembrane helix</keyword>
<gene>
    <name evidence="2" type="ORF">FVE67_01610</name>
</gene>
<dbReference type="InterPro" id="IPR007813">
    <property type="entry name" value="PilN"/>
</dbReference>
<dbReference type="KEGG" id="tmai:FVE67_01610"/>
<organism evidence="2 3">
    <name type="scientific">Thermosulfurimonas marina</name>
    <dbReference type="NCBI Taxonomy" id="2047767"/>
    <lineage>
        <taxon>Bacteria</taxon>
        <taxon>Pseudomonadati</taxon>
        <taxon>Thermodesulfobacteriota</taxon>
        <taxon>Thermodesulfobacteria</taxon>
        <taxon>Thermodesulfobacteriales</taxon>
        <taxon>Thermodesulfobacteriaceae</taxon>
        <taxon>Thermosulfurimonas</taxon>
    </lineage>
</organism>
<dbReference type="PANTHER" id="PTHR40278">
    <property type="entry name" value="DNA UTILIZATION PROTEIN HOFN"/>
    <property type="match status" value="1"/>
</dbReference>
<dbReference type="InterPro" id="IPR052534">
    <property type="entry name" value="Extracell_DNA_Util/SecSys_Comp"/>
</dbReference>